<sequence length="137" mass="15304">MTMRLSLGLVLMMALPVAAQTEPGSPLAALDAETFDRLTRGRIMGHYDGPWYGAEEYFSGRHVIWQDADGCMAGTWEQRGDQICFIYEDGLPDRCWVYLAEPDGTLSAWFEGDMTGNPIMLREQADPIRCPELAPLS</sequence>
<evidence type="ECO:0008006" key="4">
    <source>
        <dbReference type="Google" id="ProtNLM"/>
    </source>
</evidence>
<dbReference type="Proteomes" id="UP001431963">
    <property type="component" value="Unassembled WGS sequence"/>
</dbReference>
<comment type="caution">
    <text evidence="2">The sequence shown here is derived from an EMBL/GenBank/DDBJ whole genome shotgun (WGS) entry which is preliminary data.</text>
</comment>
<accession>A0ABU8BRD6</accession>
<name>A0ABU8BRD6_9RHOB</name>
<proteinExistence type="predicted"/>
<dbReference type="EMBL" id="JBALHR010000002">
    <property type="protein sequence ID" value="MEH7827263.1"/>
    <property type="molecule type" value="Genomic_DNA"/>
</dbReference>
<keyword evidence="3" id="KW-1185">Reference proteome</keyword>
<evidence type="ECO:0000313" key="2">
    <source>
        <dbReference type="EMBL" id="MEH7827263.1"/>
    </source>
</evidence>
<organism evidence="2 3">
    <name type="scientific">Gemmobacter denitrificans</name>
    <dbReference type="NCBI Taxonomy" id="3123040"/>
    <lineage>
        <taxon>Bacteria</taxon>
        <taxon>Pseudomonadati</taxon>
        <taxon>Pseudomonadota</taxon>
        <taxon>Alphaproteobacteria</taxon>
        <taxon>Rhodobacterales</taxon>
        <taxon>Paracoccaceae</taxon>
        <taxon>Gemmobacter</taxon>
    </lineage>
</organism>
<gene>
    <name evidence="2" type="ORF">V6590_03810</name>
</gene>
<dbReference type="RefSeq" id="WP_335419800.1">
    <property type="nucleotide sequence ID" value="NZ_JBALHR010000002.1"/>
</dbReference>
<feature type="chain" id="PRO_5047063436" description="DUF995 domain-containing protein" evidence="1">
    <location>
        <begin position="20"/>
        <end position="137"/>
    </location>
</feature>
<evidence type="ECO:0000256" key="1">
    <source>
        <dbReference type="SAM" id="SignalP"/>
    </source>
</evidence>
<reference evidence="2" key="1">
    <citation type="submission" date="2024-02" db="EMBL/GenBank/DDBJ databases">
        <title>Genome sequences of strain Gemmobacter sp. JM10B15.</title>
        <authorList>
            <person name="Zhang M."/>
        </authorList>
    </citation>
    <scope>NUCLEOTIDE SEQUENCE</scope>
    <source>
        <strain evidence="2">JM10B15</strain>
    </source>
</reference>
<keyword evidence="1" id="KW-0732">Signal</keyword>
<protein>
    <recommendedName>
        <fullName evidence="4">DUF995 domain-containing protein</fullName>
    </recommendedName>
</protein>
<feature type="signal peptide" evidence="1">
    <location>
        <begin position="1"/>
        <end position="19"/>
    </location>
</feature>
<evidence type="ECO:0000313" key="3">
    <source>
        <dbReference type="Proteomes" id="UP001431963"/>
    </source>
</evidence>